<name>A0A8H3ESU3_9LECA</name>
<accession>A0A8H3ESU3</accession>
<evidence type="ECO:0000313" key="2">
    <source>
        <dbReference type="EMBL" id="CAF9909647.1"/>
    </source>
</evidence>
<dbReference type="EMBL" id="CAJPDT010000006">
    <property type="protein sequence ID" value="CAF9909647.1"/>
    <property type="molecule type" value="Genomic_DNA"/>
</dbReference>
<evidence type="ECO:0000256" key="1">
    <source>
        <dbReference type="SAM" id="MobiDB-lite"/>
    </source>
</evidence>
<proteinExistence type="predicted"/>
<keyword evidence="3" id="KW-1185">Reference proteome</keyword>
<feature type="region of interest" description="Disordered" evidence="1">
    <location>
        <begin position="1"/>
        <end position="31"/>
    </location>
</feature>
<evidence type="ECO:0000313" key="3">
    <source>
        <dbReference type="Proteomes" id="UP000664534"/>
    </source>
</evidence>
<organism evidence="2 3">
    <name type="scientific">Imshaugia aleurites</name>
    <dbReference type="NCBI Taxonomy" id="172621"/>
    <lineage>
        <taxon>Eukaryota</taxon>
        <taxon>Fungi</taxon>
        <taxon>Dikarya</taxon>
        <taxon>Ascomycota</taxon>
        <taxon>Pezizomycotina</taxon>
        <taxon>Lecanoromycetes</taxon>
        <taxon>OSLEUM clade</taxon>
        <taxon>Lecanoromycetidae</taxon>
        <taxon>Lecanorales</taxon>
        <taxon>Lecanorineae</taxon>
        <taxon>Parmeliaceae</taxon>
        <taxon>Imshaugia</taxon>
    </lineage>
</organism>
<reference evidence="2" key="1">
    <citation type="submission" date="2021-03" db="EMBL/GenBank/DDBJ databases">
        <authorList>
            <person name="Tagirdzhanova G."/>
        </authorList>
    </citation>
    <scope>NUCLEOTIDE SEQUENCE</scope>
</reference>
<comment type="caution">
    <text evidence="2">The sequence shown here is derived from an EMBL/GenBank/DDBJ whole genome shotgun (WGS) entry which is preliminary data.</text>
</comment>
<gene>
    <name evidence="2" type="ORF">IMSHALPRED_008432</name>
</gene>
<dbReference type="AlphaFoldDB" id="A0A8H3ESU3"/>
<sequence length="86" mass="9351">MLRDAYVSRSLKHESHGSTKHTVPQRESNRGFERMLDDVVIGVKATAQPGSPSADNGFVESIPMNEIVVETNLERDGTHLSSCGGL</sequence>
<protein>
    <submittedName>
        <fullName evidence="2">Uncharacterized protein</fullName>
    </submittedName>
</protein>
<dbReference type="Proteomes" id="UP000664534">
    <property type="component" value="Unassembled WGS sequence"/>
</dbReference>